<evidence type="ECO:0000256" key="9">
    <source>
        <dbReference type="ARBA" id="ARBA00023136"/>
    </source>
</evidence>
<proteinExistence type="inferred from homology"/>
<reference evidence="15 16" key="1">
    <citation type="submission" date="2023-12" db="EMBL/GenBank/DDBJ databases">
        <title>Denitrificimonas halotolerans sp. nov.,a novel species isolated from landfill leachate.</title>
        <authorList>
            <person name="Wang S."/>
        </authorList>
    </citation>
    <scope>NUCLEOTIDE SEQUENCE [LARGE SCALE GENOMIC DNA]</scope>
    <source>
        <strain evidence="15 16">JX-1</strain>
    </source>
</reference>
<dbReference type="SUPFAM" id="SSF101967">
    <property type="entry name" value="Adhesin YadA, collagen-binding domain"/>
    <property type="match status" value="5"/>
</dbReference>
<dbReference type="InterPro" id="IPR037174">
    <property type="entry name" value="Trimeric_adhesin"/>
</dbReference>
<gene>
    <name evidence="15" type="ORF">TOI97_07420</name>
</gene>
<comment type="caution">
    <text evidence="15">The sequence shown here is derived from an EMBL/GenBank/DDBJ whole genome shotgun (WGS) entry which is preliminary data.</text>
</comment>
<keyword evidence="4" id="KW-0813">Transport</keyword>
<organism evidence="15 16">
    <name type="scientific">Denitrificimonas halotolerans</name>
    <dbReference type="NCBI Taxonomy" id="3098930"/>
    <lineage>
        <taxon>Bacteria</taxon>
        <taxon>Pseudomonadati</taxon>
        <taxon>Pseudomonadota</taxon>
        <taxon>Gammaproteobacteria</taxon>
        <taxon>Pseudomonadales</taxon>
        <taxon>Pseudomonadaceae</taxon>
        <taxon>Denitrificimonas</taxon>
    </lineage>
</organism>
<keyword evidence="7" id="KW-0732">Signal</keyword>
<feature type="domain" description="ESPR" evidence="14">
    <location>
        <begin position="1"/>
        <end position="46"/>
    </location>
</feature>
<keyword evidence="16" id="KW-1185">Reference proteome</keyword>
<protein>
    <submittedName>
        <fullName evidence="15">YadA-like family protein</fullName>
    </submittedName>
</protein>
<keyword evidence="6" id="KW-0812">Transmembrane</keyword>
<evidence type="ECO:0000256" key="7">
    <source>
        <dbReference type="ARBA" id="ARBA00022729"/>
    </source>
</evidence>
<dbReference type="Proteomes" id="UP001294570">
    <property type="component" value="Unassembled WGS sequence"/>
</dbReference>
<dbReference type="Gene3D" id="1.20.5.170">
    <property type="match status" value="2"/>
</dbReference>
<feature type="domain" description="Trimeric autotransporter adhesin YadA-like stalk" evidence="13">
    <location>
        <begin position="647"/>
        <end position="680"/>
    </location>
</feature>
<feature type="domain" description="Trimeric autotransporter adhesin YadA-like stalk" evidence="13">
    <location>
        <begin position="298"/>
        <end position="338"/>
    </location>
</feature>
<dbReference type="Gene3D" id="6.20.50.100">
    <property type="match status" value="1"/>
</dbReference>
<dbReference type="InterPro" id="IPR045584">
    <property type="entry name" value="Pilin-like"/>
</dbReference>
<keyword evidence="8" id="KW-0653">Protein transport</keyword>
<evidence type="ECO:0000256" key="5">
    <source>
        <dbReference type="ARBA" id="ARBA00022452"/>
    </source>
</evidence>
<dbReference type="SUPFAM" id="SSF54523">
    <property type="entry name" value="Pili subunits"/>
    <property type="match status" value="1"/>
</dbReference>
<dbReference type="Gene3D" id="3.30.1300.30">
    <property type="entry name" value="GSPII I/J protein-like"/>
    <property type="match status" value="1"/>
</dbReference>
<name>A0ABU5GQY6_9GAMM</name>
<evidence type="ECO:0000256" key="6">
    <source>
        <dbReference type="ARBA" id="ARBA00022692"/>
    </source>
</evidence>
<comment type="subcellular location">
    <subcellularLocation>
        <location evidence="2">Cell outer membrane</location>
    </subcellularLocation>
    <subcellularLocation>
        <location evidence="1">Cell surface</location>
    </subcellularLocation>
</comment>
<feature type="domain" description="Trimeric autotransporter adhesin YadA-like head" evidence="12">
    <location>
        <begin position="823"/>
        <end position="848"/>
    </location>
</feature>
<accession>A0ABU5GQY6</accession>
<dbReference type="EMBL" id="JAXIVU010000008">
    <property type="protein sequence ID" value="MDY7219396.1"/>
    <property type="molecule type" value="Genomic_DNA"/>
</dbReference>
<feature type="domain" description="Trimeric autotransporter adhesin YadA-like stalk" evidence="13">
    <location>
        <begin position="894"/>
        <end position="932"/>
    </location>
</feature>
<dbReference type="Gene3D" id="2.150.10.10">
    <property type="entry name" value="Serralysin-like metalloprotease, C-terminal"/>
    <property type="match status" value="2"/>
</dbReference>
<feature type="domain" description="Trimeric autotransporter adhesin YadA-like head" evidence="12">
    <location>
        <begin position="225"/>
        <end position="251"/>
    </location>
</feature>
<feature type="domain" description="Trimeric autotransporter adhesin YadA-like head" evidence="12">
    <location>
        <begin position="850"/>
        <end position="876"/>
    </location>
</feature>
<keyword evidence="10" id="KW-0998">Cell outer membrane</keyword>
<dbReference type="Gene3D" id="2.20.70.140">
    <property type="match status" value="4"/>
</dbReference>
<evidence type="ECO:0000256" key="8">
    <source>
        <dbReference type="ARBA" id="ARBA00022927"/>
    </source>
</evidence>
<dbReference type="InterPro" id="IPR008640">
    <property type="entry name" value="Adhesin_Head_dom"/>
</dbReference>
<dbReference type="Gene3D" id="3.90.1780.10">
    <property type="entry name" value="Trimeric adhesin"/>
    <property type="match status" value="1"/>
</dbReference>
<sequence>MNKVFRVIWSEAQGTWVAVSENTKSHSKRSRKAALVLALTASSLVGQAWADGQFETTTGQGSIAIGADDCGDAPGVGGDNNITIGCRAGMGTASDTNQNVTYIGYQAGRDAEGNNNTAIGAAAGESVIGDNNTGFGNNAGKRIKGSQNTSLGFEAGDDITGDRNLAAGSNAGTGGLHGSDNVMLGTFARPTGTSQANPVNNAVVIGNRASVTQSDNIAVGTKANATGEKAIALGAEALAEHDNSVALGAGSKTRDAARVTEGVISFSGGGLPQTQTYGGFAGTAGGVVSVGVADAERQLIHVAPGAVSETSTDAINGSQLYGVSKGLNEQIYNLGSSVAESIGGNSKYVGGKVKAELTVGGSTYNNVQDALNNLNMAGGWTLGSVNNAGATQKFNINPGSQLNFDAGKNMEVTSVEDPNTGEVTTTFATKDEVDFTSVTTGETVLSNSGLQVGNDVFVTNQGLQAGNTFITNNGLTFNNSSVAVTATGINAGGEKITNVKAGTALTDAVNVSQLESVKNTAEQGWQLSTNKGPSEQVKPGETVDFSAGKNIQISQNGRDITIATTTEVEHDRVIAGDKTGEHSVLDGSGLTVGDTIVSKDGVQVGADVSLNNQGLTAGDTLVTDNGLSFNGSDVSVSKGGINAGDKKIIGVAKGEISATSTDAVNGSQLHELQVEINKQAGGWTLSDGTTDKQVKAGDKVSIVGGTNIEVEFDAQGDMVVKTTPNVSHDSVTTGDTVMNDNGITINGGPSITKNGINAGDKKIVGVADGEISDTSTDAVNGSQLYETNNRVTINEGDIQNLKTGQDGMFQVSQDFNAPAPTPTGIQSAAGGAGAVASGNYSTAVGNKAQATGHHSTAIGHGASAVANNSVALGQGSVADRANSVSVGSVGGERQITNVAAGVAPTDAVNVSQLEALGSTVNQYFNATNKRIDRVDNNARAGIAAAMAAATLPQSSLPGKSMLTLGGSTYRGEAALAVGVSRLSDNARTVIKANASADSRGHAGAAVGAGWHW</sequence>
<evidence type="ECO:0000259" key="13">
    <source>
        <dbReference type="Pfam" id="PF05662"/>
    </source>
</evidence>
<dbReference type="Pfam" id="PF03895">
    <property type="entry name" value="YadA_anchor"/>
    <property type="match status" value="1"/>
</dbReference>
<evidence type="ECO:0000313" key="15">
    <source>
        <dbReference type="EMBL" id="MDY7219396.1"/>
    </source>
</evidence>
<evidence type="ECO:0000259" key="14">
    <source>
        <dbReference type="Pfam" id="PF13018"/>
    </source>
</evidence>
<keyword evidence="9" id="KW-0472">Membrane</keyword>
<dbReference type="Pfam" id="PF05658">
    <property type="entry name" value="YadA_head"/>
    <property type="match status" value="3"/>
</dbReference>
<feature type="domain" description="Trimeric autotransporter adhesin YadA-like C-terminal membrane anchor" evidence="11">
    <location>
        <begin position="952"/>
        <end position="1012"/>
    </location>
</feature>
<evidence type="ECO:0000256" key="3">
    <source>
        <dbReference type="ARBA" id="ARBA00005848"/>
    </source>
</evidence>
<evidence type="ECO:0000259" key="11">
    <source>
        <dbReference type="Pfam" id="PF03895"/>
    </source>
</evidence>
<dbReference type="Pfam" id="PF05662">
    <property type="entry name" value="YadA_stalk"/>
    <property type="match status" value="5"/>
</dbReference>
<dbReference type="InterPro" id="IPR005594">
    <property type="entry name" value="YadA_C"/>
</dbReference>
<evidence type="ECO:0000256" key="10">
    <source>
        <dbReference type="ARBA" id="ARBA00023237"/>
    </source>
</evidence>
<dbReference type="InterPro" id="IPR024973">
    <property type="entry name" value="ESPR"/>
</dbReference>
<comment type="similarity">
    <text evidence="3">Belongs to the autotransporter-2 (AT-2) (TC 1.B.40) family.</text>
</comment>
<feature type="domain" description="Trimeric autotransporter adhesin YadA-like stalk" evidence="13">
    <location>
        <begin position="762"/>
        <end position="802"/>
    </location>
</feature>
<feature type="domain" description="Trimeric autotransporter adhesin YadA-like stalk" evidence="13">
    <location>
        <begin position="495"/>
        <end position="534"/>
    </location>
</feature>
<evidence type="ECO:0000256" key="2">
    <source>
        <dbReference type="ARBA" id="ARBA00004442"/>
    </source>
</evidence>
<evidence type="ECO:0000256" key="4">
    <source>
        <dbReference type="ARBA" id="ARBA00022448"/>
    </source>
</evidence>
<evidence type="ECO:0000256" key="1">
    <source>
        <dbReference type="ARBA" id="ARBA00004241"/>
    </source>
</evidence>
<dbReference type="RefSeq" id="WP_321553490.1">
    <property type="nucleotide sequence ID" value="NZ_JAXIVU010000008.1"/>
</dbReference>
<evidence type="ECO:0000259" key="12">
    <source>
        <dbReference type="Pfam" id="PF05658"/>
    </source>
</evidence>
<dbReference type="InterPro" id="IPR008635">
    <property type="entry name" value="Coiled_stalk_dom"/>
</dbReference>
<evidence type="ECO:0000313" key="16">
    <source>
        <dbReference type="Proteomes" id="UP001294570"/>
    </source>
</evidence>
<dbReference type="Pfam" id="PF13018">
    <property type="entry name" value="ESPR"/>
    <property type="match status" value="1"/>
</dbReference>
<dbReference type="InterPro" id="IPR011049">
    <property type="entry name" value="Serralysin-like_metalloprot_C"/>
</dbReference>
<keyword evidence="5" id="KW-1134">Transmembrane beta strand</keyword>